<dbReference type="Proteomes" id="UP000095697">
    <property type="component" value="Chromosome I"/>
</dbReference>
<dbReference type="GO" id="GO:0006261">
    <property type="term" value="P:DNA-templated DNA replication"/>
    <property type="evidence" value="ECO:0007669"/>
    <property type="project" value="TreeGrafter"/>
</dbReference>
<dbReference type="Gene3D" id="1.20.272.10">
    <property type="match status" value="1"/>
</dbReference>
<dbReference type="GO" id="GO:0005524">
    <property type="term" value="F:ATP binding"/>
    <property type="evidence" value="ECO:0007669"/>
    <property type="project" value="UniProtKB-KW"/>
</dbReference>
<dbReference type="FunFam" id="1.20.272.10:FF:000003">
    <property type="entry name" value="DNA polymerase III subunit gamma/tau"/>
    <property type="match status" value="1"/>
</dbReference>
<comment type="similarity">
    <text evidence="1 11">Belongs to the DnaX/STICHEL family.</text>
</comment>
<dbReference type="InterPro" id="IPR050238">
    <property type="entry name" value="DNA_Rep/Repair_Clamp_Loader"/>
</dbReference>
<dbReference type="PANTHER" id="PTHR11669:SF0">
    <property type="entry name" value="PROTEIN STICHEL-LIKE 2"/>
    <property type="match status" value="1"/>
</dbReference>
<evidence type="ECO:0000313" key="14">
    <source>
        <dbReference type="Proteomes" id="UP000095697"/>
    </source>
</evidence>
<evidence type="ECO:0000256" key="4">
    <source>
        <dbReference type="ARBA" id="ARBA00022705"/>
    </source>
</evidence>
<comment type="subunit">
    <text evidence="11">DNA polymerase III contains a core (composed of alpha, epsilon and theta chains) that associates with a tau subunit. This core dimerizes to form the POLIII' complex. PolIII' associates with the gamma complex (composed of gamma, delta, delta', psi and chi chains) and with the beta chain to form the complete DNA polymerase III complex.</text>
</comment>
<dbReference type="InterPro" id="IPR022754">
    <property type="entry name" value="DNA_pol_III_gamma-3"/>
</dbReference>
<evidence type="ECO:0000256" key="10">
    <source>
        <dbReference type="ARBA" id="ARBA00049244"/>
    </source>
</evidence>
<evidence type="ECO:0000256" key="1">
    <source>
        <dbReference type="ARBA" id="ARBA00006360"/>
    </source>
</evidence>
<dbReference type="CDD" id="cd18137">
    <property type="entry name" value="HLD_clamp_pol_III_gamma_tau"/>
    <property type="match status" value="1"/>
</dbReference>
<evidence type="ECO:0000256" key="9">
    <source>
        <dbReference type="ARBA" id="ARBA00022932"/>
    </source>
</evidence>
<evidence type="ECO:0000313" key="13">
    <source>
        <dbReference type="EMBL" id="CUX96033.1"/>
    </source>
</evidence>
<dbReference type="Pfam" id="PF22608">
    <property type="entry name" value="DNAX_ATPase_lid"/>
    <property type="match status" value="1"/>
</dbReference>
<dbReference type="NCBIfam" id="TIGR02397">
    <property type="entry name" value="dnaX_nterm"/>
    <property type="match status" value="1"/>
</dbReference>
<proteinExistence type="inferred from homology"/>
<keyword evidence="6 11" id="KW-0547">Nucleotide-binding</keyword>
<dbReference type="FunFam" id="3.40.50.300:FF:000014">
    <property type="entry name" value="DNA polymerase III subunit gamma/tau"/>
    <property type="match status" value="1"/>
</dbReference>
<dbReference type="InterPro" id="IPR012763">
    <property type="entry name" value="DNA_pol_III_sug/sutau_N"/>
</dbReference>
<evidence type="ECO:0000259" key="12">
    <source>
        <dbReference type="SMART" id="SM00382"/>
    </source>
</evidence>
<keyword evidence="3 11" id="KW-0548">Nucleotidyltransferase</keyword>
<keyword evidence="2 11" id="KW-0808">Transferase</keyword>
<evidence type="ECO:0000256" key="6">
    <source>
        <dbReference type="ARBA" id="ARBA00022741"/>
    </source>
</evidence>
<dbReference type="InterPro" id="IPR045085">
    <property type="entry name" value="HLD_clamp_pol_III_gamma_tau"/>
</dbReference>
<evidence type="ECO:0000256" key="7">
    <source>
        <dbReference type="ARBA" id="ARBA00022833"/>
    </source>
</evidence>
<keyword evidence="9 11" id="KW-0239">DNA-directed DNA polymerase</keyword>
<dbReference type="AlphaFoldDB" id="A0A143WQR6"/>
<protein>
    <recommendedName>
        <fullName evidence="11">DNA polymerase III subunit gamma/tau</fullName>
        <ecNumber evidence="11">2.7.7.7</ecNumber>
    </recommendedName>
</protein>
<dbReference type="Gene3D" id="1.10.8.60">
    <property type="match status" value="1"/>
</dbReference>
<dbReference type="Pfam" id="PF12169">
    <property type="entry name" value="DNA_pol3_gamma3"/>
    <property type="match status" value="1"/>
</dbReference>
<dbReference type="NCBIfam" id="NF005942">
    <property type="entry name" value="PRK07994.1"/>
    <property type="match status" value="1"/>
</dbReference>
<dbReference type="EC" id="2.7.7.7" evidence="11"/>
<dbReference type="Gene3D" id="3.40.50.300">
    <property type="entry name" value="P-loop containing nucleotide triphosphate hydrolases"/>
    <property type="match status" value="1"/>
</dbReference>
<dbReference type="SMART" id="SM00382">
    <property type="entry name" value="AAA"/>
    <property type="match status" value="1"/>
</dbReference>
<sequence length="568" mass="64629">MNNYQVLARKWRPQIFADVVGQKHILIALANSLLLGRIHHAYLLSGMRGVGKTTIARLLAKGLNCKIGITDMPCGQCQNCREIAQSCFVDLIEIDAASRTKVEDTRELIDNIQYVPTVGRFKVYLIDEVHMLSRYSFNALLKTLEEPPDHVKFLLATTDPQKLPATIISRCLQFHLKAIDIEQIRSYLSIILQKENIVFEQQALNLLARAAAGSMRDALSLTDQAISIGKGKISTHTVHLMLGTLNTDQSLNILESLANADGNTMLKQLALYANNGINWENLLVNMLDLLHRIAIGQLLPDQLKYEENQDITLRLQKLAHRLSPDDLQLYYQTLLIGRKELPFAPTPRIGVEITLLRALAFYPNTVPPTVIPASAEKKTSKFSAVVENNLSLERNNVTTYGFNPYKKPLKKTNTNINFYSNQNNIPKRINKSVDYDKLLTNKSLLSDTMRCSARVSQQLKKLAIIQIYFAPKEYQYFYRLSTGEKQIKENFIQIYASATNSILVANNFLPNDTTRILNARKALLRYQKFQQNKKDQLIISQQNKFANSALERLAKINRYKTDKNKKYK</sequence>
<dbReference type="KEGG" id="cmik:PMARG_ME00291"/>
<dbReference type="GO" id="GO:0009360">
    <property type="term" value="C:DNA polymerase III complex"/>
    <property type="evidence" value="ECO:0007669"/>
    <property type="project" value="InterPro"/>
</dbReference>
<keyword evidence="8 11" id="KW-0067">ATP-binding</keyword>
<name>A0A143WQR6_9ENTR</name>
<dbReference type="RefSeq" id="WP_082797668.1">
    <property type="nucleotide sequence ID" value="NZ_LN999831.1"/>
</dbReference>
<evidence type="ECO:0000256" key="11">
    <source>
        <dbReference type="RuleBase" id="RU364063"/>
    </source>
</evidence>
<reference evidence="14" key="1">
    <citation type="submission" date="2016-01" db="EMBL/GenBank/DDBJ databases">
        <authorList>
            <person name="Husnik F."/>
        </authorList>
    </citation>
    <scope>NUCLEOTIDE SEQUENCE [LARGE SCALE GENOMIC DNA]</scope>
</reference>
<dbReference type="InterPro" id="IPR003593">
    <property type="entry name" value="AAA+_ATPase"/>
</dbReference>
<dbReference type="GO" id="GO:0003677">
    <property type="term" value="F:DNA binding"/>
    <property type="evidence" value="ECO:0007669"/>
    <property type="project" value="InterPro"/>
</dbReference>
<dbReference type="OrthoDB" id="9810148at2"/>
<dbReference type="FunFam" id="1.10.8.60:FF:000013">
    <property type="entry name" value="DNA polymerase III subunit gamma/tau"/>
    <property type="match status" value="1"/>
</dbReference>
<dbReference type="PANTHER" id="PTHR11669">
    <property type="entry name" value="REPLICATION FACTOR C / DNA POLYMERASE III GAMMA-TAU SUBUNIT"/>
    <property type="match status" value="1"/>
</dbReference>
<keyword evidence="7" id="KW-0862">Zinc</keyword>
<dbReference type="InterPro" id="IPR008921">
    <property type="entry name" value="DNA_pol3_clamp-load_cplx_C"/>
</dbReference>
<dbReference type="GO" id="GO:0003887">
    <property type="term" value="F:DNA-directed DNA polymerase activity"/>
    <property type="evidence" value="ECO:0007669"/>
    <property type="project" value="UniProtKB-KW"/>
</dbReference>
<keyword evidence="5" id="KW-0479">Metal-binding</keyword>
<comment type="catalytic activity">
    <reaction evidence="10 11">
        <text>DNA(n) + a 2'-deoxyribonucleoside 5'-triphosphate = DNA(n+1) + diphosphate</text>
        <dbReference type="Rhea" id="RHEA:22508"/>
        <dbReference type="Rhea" id="RHEA-COMP:17339"/>
        <dbReference type="Rhea" id="RHEA-COMP:17340"/>
        <dbReference type="ChEBI" id="CHEBI:33019"/>
        <dbReference type="ChEBI" id="CHEBI:61560"/>
        <dbReference type="ChEBI" id="CHEBI:173112"/>
        <dbReference type="EC" id="2.7.7.7"/>
    </reaction>
</comment>
<feature type="domain" description="AAA+ ATPase" evidence="12">
    <location>
        <begin position="38"/>
        <end position="180"/>
    </location>
</feature>
<gene>
    <name evidence="11 13" type="primary">dnaX</name>
    <name evidence="13" type="ORF">PMARG_ME00291</name>
</gene>
<keyword evidence="14" id="KW-1185">Reference proteome</keyword>
<dbReference type="SUPFAM" id="SSF52540">
    <property type="entry name" value="P-loop containing nucleoside triphosphate hydrolases"/>
    <property type="match status" value="1"/>
</dbReference>
<evidence type="ECO:0000256" key="2">
    <source>
        <dbReference type="ARBA" id="ARBA00022679"/>
    </source>
</evidence>
<comment type="function">
    <text evidence="11">DNA polymerase III is a complex, multichain enzyme responsible for most of the replicative synthesis in bacteria. This DNA polymerase also exhibits 3' to 5' exonuclease activity.</text>
</comment>
<dbReference type="SUPFAM" id="SSF48019">
    <property type="entry name" value="post-AAA+ oligomerization domain-like"/>
    <property type="match status" value="1"/>
</dbReference>
<dbReference type="STRING" id="1778264.PMARG_ME00291"/>
<accession>A0A143WQR6</accession>
<evidence type="ECO:0000256" key="5">
    <source>
        <dbReference type="ARBA" id="ARBA00022723"/>
    </source>
</evidence>
<evidence type="ECO:0000256" key="3">
    <source>
        <dbReference type="ARBA" id="ARBA00022695"/>
    </source>
</evidence>
<dbReference type="GO" id="GO:0046872">
    <property type="term" value="F:metal ion binding"/>
    <property type="evidence" value="ECO:0007669"/>
    <property type="project" value="UniProtKB-KW"/>
</dbReference>
<dbReference type="InterPro" id="IPR027417">
    <property type="entry name" value="P-loop_NTPase"/>
</dbReference>
<organism evidence="13 14">
    <name type="scientific">Candidatus Mikella endobia</name>
    <dbReference type="NCBI Taxonomy" id="1778264"/>
    <lineage>
        <taxon>Bacteria</taxon>
        <taxon>Pseudomonadati</taxon>
        <taxon>Pseudomonadota</taxon>
        <taxon>Gammaproteobacteria</taxon>
        <taxon>Enterobacterales</taxon>
        <taxon>Enterobacteriaceae</taxon>
        <taxon>Candidatus Mikella</taxon>
    </lineage>
</organism>
<dbReference type="CDD" id="cd00009">
    <property type="entry name" value="AAA"/>
    <property type="match status" value="1"/>
</dbReference>
<evidence type="ECO:0000256" key="8">
    <source>
        <dbReference type="ARBA" id="ARBA00022840"/>
    </source>
</evidence>
<dbReference type="EMBL" id="LN999831">
    <property type="protein sequence ID" value="CUX96033.1"/>
    <property type="molecule type" value="Genomic_DNA"/>
</dbReference>
<dbReference type="NCBIfam" id="NF004046">
    <property type="entry name" value="PRK05563.1"/>
    <property type="match status" value="1"/>
</dbReference>
<dbReference type="Pfam" id="PF13177">
    <property type="entry name" value="DNA_pol3_delta2"/>
    <property type="match status" value="1"/>
</dbReference>
<keyword evidence="4 11" id="KW-0235">DNA replication</keyword>
<dbReference type="PATRIC" id="fig|1778264.3.peg.260"/>